<dbReference type="Proteomes" id="UP000199555">
    <property type="component" value="Unassembled WGS sequence"/>
</dbReference>
<gene>
    <name evidence="2" type="ORF">SAMN04487971_10570</name>
</gene>
<sequence>MAQDDVRAMADEVAALMAQRLGGARRGTQPDLATMLRRRGRALPRRQRRAAEVLARAQKAAATPKLSRQMDSTAAARAHAELIRYLRPLGSSARWQEGALNVAAAVMLGLLLVGAIAVWIMVRRGLV</sequence>
<keyword evidence="1" id="KW-1133">Transmembrane helix</keyword>
<evidence type="ECO:0000313" key="3">
    <source>
        <dbReference type="Proteomes" id="UP000199555"/>
    </source>
</evidence>
<dbReference type="STRING" id="525640.SAMN04487971_10570"/>
<keyword evidence="1" id="KW-0472">Membrane</keyword>
<keyword evidence="3" id="KW-1185">Reference proteome</keyword>
<dbReference type="OrthoDB" id="7874812at2"/>
<feature type="transmembrane region" description="Helical" evidence="1">
    <location>
        <begin position="99"/>
        <end position="122"/>
    </location>
</feature>
<dbReference type="EMBL" id="FNGE01000005">
    <property type="protein sequence ID" value="SDK99820.1"/>
    <property type="molecule type" value="Genomic_DNA"/>
</dbReference>
<dbReference type="RefSeq" id="WP_090754168.1">
    <property type="nucleotide sequence ID" value="NZ_FNGE01000005.1"/>
</dbReference>
<proteinExistence type="predicted"/>
<accession>A0A1G9GGM5</accession>
<evidence type="ECO:0000256" key="1">
    <source>
        <dbReference type="SAM" id="Phobius"/>
    </source>
</evidence>
<dbReference type="AlphaFoldDB" id="A0A1G9GGM5"/>
<organism evidence="2 3">
    <name type="scientific">Paracoccus chinensis</name>
    <dbReference type="NCBI Taxonomy" id="525640"/>
    <lineage>
        <taxon>Bacteria</taxon>
        <taxon>Pseudomonadati</taxon>
        <taxon>Pseudomonadota</taxon>
        <taxon>Alphaproteobacteria</taxon>
        <taxon>Rhodobacterales</taxon>
        <taxon>Paracoccaceae</taxon>
        <taxon>Paracoccus</taxon>
    </lineage>
</organism>
<evidence type="ECO:0000313" key="2">
    <source>
        <dbReference type="EMBL" id="SDK99820.1"/>
    </source>
</evidence>
<reference evidence="3" key="1">
    <citation type="submission" date="2016-10" db="EMBL/GenBank/DDBJ databases">
        <authorList>
            <person name="Varghese N."/>
            <person name="Submissions S."/>
        </authorList>
    </citation>
    <scope>NUCLEOTIDE SEQUENCE [LARGE SCALE GENOMIC DNA]</scope>
    <source>
        <strain evidence="3">CGMCC 1.7655</strain>
    </source>
</reference>
<protein>
    <submittedName>
        <fullName evidence="2">Uncharacterized protein</fullName>
    </submittedName>
</protein>
<name>A0A1G9GGM5_9RHOB</name>
<keyword evidence="1" id="KW-0812">Transmembrane</keyword>